<accession>A0A8X6MZL2</accession>
<dbReference type="EMBL" id="BMAW01098781">
    <property type="protein sequence ID" value="GFS86520.1"/>
    <property type="molecule type" value="Genomic_DNA"/>
</dbReference>
<evidence type="ECO:0000313" key="3">
    <source>
        <dbReference type="Proteomes" id="UP000887013"/>
    </source>
</evidence>
<dbReference type="Proteomes" id="UP000887013">
    <property type="component" value="Unassembled WGS sequence"/>
</dbReference>
<comment type="caution">
    <text evidence="2">The sequence shown here is derived from an EMBL/GenBank/DDBJ whole genome shotgun (WGS) entry which is preliminary data.</text>
</comment>
<protein>
    <submittedName>
        <fullName evidence="2">Uncharacterized protein</fullName>
    </submittedName>
</protein>
<sequence length="75" mass="8308">MATDFIMDTSETLTITDAPPTSAPPPPAFVVREQFEGELTSNSAATAAEEKIFSNSPDATQAEIDYFFYRPCRWN</sequence>
<reference evidence="2" key="1">
    <citation type="submission" date="2020-08" db="EMBL/GenBank/DDBJ databases">
        <title>Multicomponent nature underlies the extraordinary mechanical properties of spider dragline silk.</title>
        <authorList>
            <person name="Kono N."/>
            <person name="Nakamura H."/>
            <person name="Mori M."/>
            <person name="Yoshida Y."/>
            <person name="Ohtoshi R."/>
            <person name="Malay A.D."/>
            <person name="Moran D.A.P."/>
            <person name="Tomita M."/>
            <person name="Numata K."/>
            <person name="Arakawa K."/>
        </authorList>
    </citation>
    <scope>NUCLEOTIDE SEQUENCE</scope>
</reference>
<organism evidence="2 3">
    <name type="scientific">Nephila pilipes</name>
    <name type="common">Giant wood spider</name>
    <name type="synonym">Nephila maculata</name>
    <dbReference type="NCBI Taxonomy" id="299642"/>
    <lineage>
        <taxon>Eukaryota</taxon>
        <taxon>Metazoa</taxon>
        <taxon>Ecdysozoa</taxon>
        <taxon>Arthropoda</taxon>
        <taxon>Chelicerata</taxon>
        <taxon>Arachnida</taxon>
        <taxon>Araneae</taxon>
        <taxon>Araneomorphae</taxon>
        <taxon>Entelegynae</taxon>
        <taxon>Araneoidea</taxon>
        <taxon>Nephilidae</taxon>
        <taxon>Nephila</taxon>
    </lineage>
</organism>
<name>A0A8X6MZL2_NEPPI</name>
<evidence type="ECO:0000256" key="1">
    <source>
        <dbReference type="SAM" id="MobiDB-lite"/>
    </source>
</evidence>
<evidence type="ECO:0000313" key="2">
    <source>
        <dbReference type="EMBL" id="GFS86520.1"/>
    </source>
</evidence>
<keyword evidence="3" id="KW-1185">Reference proteome</keyword>
<gene>
    <name evidence="2" type="ORF">NPIL_521811</name>
</gene>
<proteinExistence type="predicted"/>
<feature type="region of interest" description="Disordered" evidence="1">
    <location>
        <begin position="1"/>
        <end position="26"/>
    </location>
</feature>
<dbReference type="AlphaFoldDB" id="A0A8X6MZL2"/>